<name>A0A822YDQ6_NELNU</name>
<feature type="signal peptide" evidence="1">
    <location>
        <begin position="1"/>
        <end position="19"/>
    </location>
</feature>
<keyword evidence="1" id="KW-0732">Signal</keyword>
<dbReference type="Proteomes" id="UP000607653">
    <property type="component" value="Unassembled WGS sequence"/>
</dbReference>
<feature type="chain" id="PRO_5032307219" evidence="1">
    <location>
        <begin position="20"/>
        <end position="47"/>
    </location>
</feature>
<evidence type="ECO:0000313" key="2">
    <source>
        <dbReference type="EMBL" id="DAD29186.1"/>
    </source>
</evidence>
<keyword evidence="3" id="KW-1185">Reference proteome</keyword>
<proteinExistence type="predicted"/>
<comment type="caution">
    <text evidence="2">The sequence shown here is derived from an EMBL/GenBank/DDBJ whole genome shotgun (WGS) entry which is preliminary data.</text>
</comment>
<reference evidence="2 3" key="1">
    <citation type="journal article" date="2020" name="Mol. Biol. Evol.">
        <title>Distinct Expression and Methylation Patterns for Genes with Different Fates following a Single Whole-Genome Duplication in Flowering Plants.</title>
        <authorList>
            <person name="Shi T."/>
            <person name="Rahmani R.S."/>
            <person name="Gugger P.F."/>
            <person name="Wang M."/>
            <person name="Li H."/>
            <person name="Zhang Y."/>
            <person name="Li Z."/>
            <person name="Wang Q."/>
            <person name="Van de Peer Y."/>
            <person name="Marchal K."/>
            <person name="Chen J."/>
        </authorList>
    </citation>
    <scope>NUCLEOTIDE SEQUENCE [LARGE SCALE GENOMIC DNA]</scope>
    <source>
        <tissue evidence="2">Leaf</tissue>
    </source>
</reference>
<protein>
    <submittedName>
        <fullName evidence="2">Uncharacterized protein</fullName>
    </submittedName>
</protein>
<gene>
    <name evidence="2" type="ORF">HUJ06_030654</name>
</gene>
<organism evidence="2 3">
    <name type="scientific">Nelumbo nucifera</name>
    <name type="common">Sacred lotus</name>
    <dbReference type="NCBI Taxonomy" id="4432"/>
    <lineage>
        <taxon>Eukaryota</taxon>
        <taxon>Viridiplantae</taxon>
        <taxon>Streptophyta</taxon>
        <taxon>Embryophyta</taxon>
        <taxon>Tracheophyta</taxon>
        <taxon>Spermatophyta</taxon>
        <taxon>Magnoliopsida</taxon>
        <taxon>Proteales</taxon>
        <taxon>Nelumbonaceae</taxon>
        <taxon>Nelumbo</taxon>
    </lineage>
</organism>
<dbReference type="EMBL" id="DUZY01000002">
    <property type="protein sequence ID" value="DAD29186.1"/>
    <property type="molecule type" value="Genomic_DNA"/>
</dbReference>
<sequence>MFNIFVRILLILHFPFVENIAIDAGNILRDEIQTTHVHHDGKAFMVH</sequence>
<dbReference type="AlphaFoldDB" id="A0A822YDQ6"/>
<evidence type="ECO:0000256" key="1">
    <source>
        <dbReference type="SAM" id="SignalP"/>
    </source>
</evidence>
<accession>A0A822YDQ6</accession>
<evidence type="ECO:0000313" key="3">
    <source>
        <dbReference type="Proteomes" id="UP000607653"/>
    </source>
</evidence>